<accession>A0A1H2S1Q7</accession>
<name>A0A1H2S1Q7_9FLAO</name>
<evidence type="ECO:0000313" key="3">
    <source>
        <dbReference type="Proteomes" id="UP000182771"/>
    </source>
</evidence>
<sequence length="73" mass="8369">MTAKKKKSSQSNIPSSKPLVEGLEEDEYGMPIKYRDEIMALSKQANRNMTKRWEAAIAEKERAERKQIAPEDS</sequence>
<gene>
    <name evidence="2" type="ORF">SAMN05444420_101634</name>
</gene>
<reference evidence="2 3" key="1">
    <citation type="submission" date="2016-10" db="EMBL/GenBank/DDBJ databases">
        <authorList>
            <person name="Varghese N."/>
            <person name="Submissions S."/>
        </authorList>
    </citation>
    <scope>NUCLEOTIDE SEQUENCE [LARGE SCALE GENOMIC DNA]</scope>
    <source>
        <strain evidence="2 3">DSM 11449</strain>
    </source>
</reference>
<organism evidence="2 3">
    <name type="scientific">Capnocytophaga granulosa</name>
    <dbReference type="NCBI Taxonomy" id="45242"/>
    <lineage>
        <taxon>Bacteria</taxon>
        <taxon>Pseudomonadati</taxon>
        <taxon>Bacteroidota</taxon>
        <taxon>Flavobacteriia</taxon>
        <taxon>Flavobacteriales</taxon>
        <taxon>Flavobacteriaceae</taxon>
        <taxon>Capnocytophaga</taxon>
    </lineage>
</organism>
<dbReference type="Proteomes" id="UP000182771">
    <property type="component" value="Unassembled WGS sequence"/>
</dbReference>
<evidence type="ECO:0000256" key="1">
    <source>
        <dbReference type="SAM" id="MobiDB-lite"/>
    </source>
</evidence>
<keyword evidence="3" id="KW-1185">Reference proteome</keyword>
<proteinExistence type="predicted"/>
<feature type="region of interest" description="Disordered" evidence="1">
    <location>
        <begin position="1"/>
        <end position="26"/>
    </location>
</feature>
<comment type="caution">
    <text evidence="2">The sequence shown here is derived from an EMBL/GenBank/DDBJ whole genome shotgun (WGS) entry which is preliminary data.</text>
</comment>
<dbReference type="EMBL" id="FNND01000001">
    <property type="protein sequence ID" value="SDW25475.1"/>
    <property type="molecule type" value="Genomic_DNA"/>
</dbReference>
<dbReference type="GeneID" id="85017512"/>
<dbReference type="OrthoDB" id="1151103at2"/>
<dbReference type="RefSeq" id="WP_016419874.1">
    <property type="nucleotide sequence ID" value="NZ_FNND01000001.1"/>
</dbReference>
<dbReference type="AlphaFoldDB" id="A0A1H2S1Q7"/>
<evidence type="ECO:0000313" key="2">
    <source>
        <dbReference type="EMBL" id="SDW25475.1"/>
    </source>
</evidence>
<protein>
    <submittedName>
        <fullName evidence="2">Uncharacterized protein</fullName>
    </submittedName>
</protein>